<dbReference type="Pfam" id="PF03031">
    <property type="entry name" value="NIF"/>
    <property type="match status" value="1"/>
</dbReference>
<dbReference type="InterPro" id="IPR023214">
    <property type="entry name" value="HAD_sf"/>
</dbReference>
<dbReference type="InterPro" id="IPR011948">
    <property type="entry name" value="Dullard_phosphatase"/>
</dbReference>
<feature type="region of interest" description="Disordered" evidence="5">
    <location>
        <begin position="1"/>
        <end position="129"/>
    </location>
</feature>
<keyword evidence="8" id="KW-1185">Reference proteome</keyword>
<dbReference type="InterPro" id="IPR050365">
    <property type="entry name" value="TIM50"/>
</dbReference>
<evidence type="ECO:0000256" key="5">
    <source>
        <dbReference type="SAM" id="MobiDB-lite"/>
    </source>
</evidence>
<dbReference type="Gene3D" id="3.40.50.1000">
    <property type="entry name" value="HAD superfamily/HAD-like"/>
    <property type="match status" value="1"/>
</dbReference>
<keyword evidence="1" id="KW-0378">Hydrolase</keyword>
<evidence type="ECO:0000259" key="6">
    <source>
        <dbReference type="PROSITE" id="PS50969"/>
    </source>
</evidence>
<evidence type="ECO:0000256" key="1">
    <source>
        <dbReference type="ARBA" id="ARBA00022801"/>
    </source>
</evidence>
<dbReference type="AlphaFoldDB" id="A0AAW1SPR1"/>
<evidence type="ECO:0000313" key="7">
    <source>
        <dbReference type="EMBL" id="KAK9849508.1"/>
    </source>
</evidence>
<dbReference type="InterPro" id="IPR004274">
    <property type="entry name" value="FCP1_dom"/>
</dbReference>
<dbReference type="GO" id="GO:0005634">
    <property type="term" value="C:nucleus"/>
    <property type="evidence" value="ECO:0007669"/>
    <property type="project" value="UniProtKB-ARBA"/>
</dbReference>
<gene>
    <name evidence="7" type="ORF">WJX84_008414</name>
</gene>
<dbReference type="SUPFAM" id="SSF56784">
    <property type="entry name" value="HAD-like"/>
    <property type="match status" value="1"/>
</dbReference>
<feature type="compositionally biased region" description="Low complexity" evidence="5">
    <location>
        <begin position="85"/>
        <end position="94"/>
    </location>
</feature>
<evidence type="ECO:0000256" key="2">
    <source>
        <dbReference type="ARBA" id="ARBA00022912"/>
    </source>
</evidence>
<comment type="caution">
    <text evidence="7">The sequence shown here is derived from an EMBL/GenBank/DDBJ whole genome shotgun (WGS) entry which is preliminary data.</text>
</comment>
<evidence type="ECO:0000256" key="4">
    <source>
        <dbReference type="ARBA" id="ARBA00038355"/>
    </source>
</evidence>
<evidence type="ECO:0000256" key="3">
    <source>
        <dbReference type="ARBA" id="ARBA00037324"/>
    </source>
</evidence>
<dbReference type="GO" id="GO:0004721">
    <property type="term" value="F:phosphoprotein phosphatase activity"/>
    <property type="evidence" value="ECO:0007669"/>
    <property type="project" value="UniProtKB-KW"/>
</dbReference>
<protein>
    <recommendedName>
        <fullName evidence="6">FCP1 homology domain-containing protein</fullName>
    </recommendedName>
</protein>
<evidence type="ECO:0000313" key="8">
    <source>
        <dbReference type="Proteomes" id="UP001485043"/>
    </source>
</evidence>
<dbReference type="CDD" id="cd07521">
    <property type="entry name" value="HAD_FCP1-like"/>
    <property type="match status" value="1"/>
</dbReference>
<reference evidence="7 8" key="1">
    <citation type="journal article" date="2024" name="Nat. Commun.">
        <title>Phylogenomics reveals the evolutionary origins of lichenization in chlorophyte algae.</title>
        <authorList>
            <person name="Puginier C."/>
            <person name="Libourel C."/>
            <person name="Otte J."/>
            <person name="Skaloud P."/>
            <person name="Haon M."/>
            <person name="Grisel S."/>
            <person name="Petersen M."/>
            <person name="Berrin J.G."/>
            <person name="Delaux P.M."/>
            <person name="Dal Grande F."/>
            <person name="Keller J."/>
        </authorList>
    </citation>
    <scope>NUCLEOTIDE SEQUENCE [LARGE SCALE GENOMIC DNA]</scope>
    <source>
        <strain evidence="7 8">SAG 2523</strain>
    </source>
</reference>
<sequence length="339" mass="37225">MVQLSEEAAAMAKAGRPLASAAGPQAGDLITSAKRSKRKAAPAEETEISPPKRLCDRKAGSSVGLPRPLGPELYRQDENAPRATEGPSSSSPEEVVGRASGRKAGQPLAELSAAPSEDSQKSSADQLETPGEAAGAFLCPEDDEAALQSDATLPEYDEEEEILEFDPWSFIKGLPPLADCVPAFRKALLPRQTRRSKLKTLVLDLDETLVHSTLDSFDQPDFGFTVNFNGREHHVNVRQRPDVFAFLERCAQLFEVVVFTASQKVYAEQLLNILDPQRRLIRHRIFRDSCVLVDGNYLKDLSVLGRDLTKTIIVDNSPQAFGFQLSNGIPIESWEWLSL</sequence>
<name>A0AAW1SPR1_9CHLO</name>
<dbReference type="InterPro" id="IPR036412">
    <property type="entry name" value="HAD-like_sf"/>
</dbReference>
<dbReference type="SMART" id="SM00577">
    <property type="entry name" value="CPDc"/>
    <property type="match status" value="1"/>
</dbReference>
<keyword evidence="2" id="KW-0904">Protein phosphatase</keyword>
<comment type="function">
    <text evidence="3">Probable phosphatase.</text>
</comment>
<proteinExistence type="inferred from homology"/>
<dbReference type="PROSITE" id="PS50969">
    <property type="entry name" value="FCP1"/>
    <property type="match status" value="1"/>
</dbReference>
<dbReference type="FunFam" id="3.40.50.1000:FF:000015">
    <property type="entry name" value="CTD small phosphatase-like protein 2"/>
    <property type="match status" value="1"/>
</dbReference>
<dbReference type="Proteomes" id="UP001485043">
    <property type="component" value="Unassembled WGS sequence"/>
</dbReference>
<organism evidence="7 8">
    <name type="scientific">Apatococcus fuscideae</name>
    <dbReference type="NCBI Taxonomy" id="2026836"/>
    <lineage>
        <taxon>Eukaryota</taxon>
        <taxon>Viridiplantae</taxon>
        <taxon>Chlorophyta</taxon>
        <taxon>core chlorophytes</taxon>
        <taxon>Trebouxiophyceae</taxon>
        <taxon>Chlorellales</taxon>
        <taxon>Chlorellaceae</taxon>
        <taxon>Apatococcus</taxon>
    </lineage>
</organism>
<dbReference type="EMBL" id="JALJOV010001338">
    <property type="protein sequence ID" value="KAK9849508.1"/>
    <property type="molecule type" value="Genomic_DNA"/>
</dbReference>
<dbReference type="NCBIfam" id="TIGR02251">
    <property type="entry name" value="HIF-SF_euk"/>
    <property type="match status" value="1"/>
</dbReference>
<dbReference type="PANTHER" id="PTHR12210">
    <property type="entry name" value="DULLARD PROTEIN PHOSPHATASE"/>
    <property type="match status" value="1"/>
</dbReference>
<feature type="domain" description="FCP1 homology" evidence="6">
    <location>
        <begin position="194"/>
        <end position="339"/>
    </location>
</feature>
<accession>A0AAW1SPR1</accession>
<comment type="similarity">
    <text evidence="4">Belongs to the CTDSPL2 family.</text>
</comment>